<dbReference type="InterPro" id="IPR032710">
    <property type="entry name" value="NTF2-like_dom_sf"/>
</dbReference>
<comment type="caution">
    <text evidence="2">The sequence shown here is derived from an EMBL/GenBank/DDBJ whole genome shotgun (WGS) entry which is preliminary data.</text>
</comment>
<feature type="domain" description="SnoaL-like" evidence="1">
    <location>
        <begin position="20"/>
        <end position="126"/>
    </location>
</feature>
<dbReference type="InterPro" id="IPR037401">
    <property type="entry name" value="SnoaL-like"/>
</dbReference>
<evidence type="ECO:0000313" key="3">
    <source>
        <dbReference type="Proteomes" id="UP000323380"/>
    </source>
</evidence>
<dbReference type="SUPFAM" id="SSF54427">
    <property type="entry name" value="NTF2-like"/>
    <property type="match status" value="1"/>
</dbReference>
<keyword evidence="3" id="KW-1185">Reference proteome</keyword>
<dbReference type="STRING" id="1220554.GCA_001552135_08148"/>
<proteinExistence type="predicted"/>
<dbReference type="RefSeq" id="WP_067905350.1">
    <property type="nucleotide sequence ID" value="NZ_VSFG01000001.1"/>
</dbReference>
<dbReference type="EMBL" id="VSFG01000001">
    <property type="protein sequence ID" value="TYB48128.1"/>
    <property type="molecule type" value="Genomic_DNA"/>
</dbReference>
<reference evidence="2 3" key="1">
    <citation type="submission" date="2019-08" db="EMBL/GenBank/DDBJ databases">
        <title>Actinomadura sp. nov. CYP1-5 isolated from mountain soil.</title>
        <authorList>
            <person name="Songsumanus A."/>
            <person name="Kuncharoen N."/>
            <person name="Kudo T."/>
            <person name="Yuki M."/>
            <person name="Igarashi Y."/>
            <person name="Tanasupawat S."/>
        </authorList>
    </citation>
    <scope>NUCLEOTIDE SEQUENCE [LARGE SCALE GENOMIC DNA]</scope>
    <source>
        <strain evidence="2 3">JCM 14158</strain>
    </source>
</reference>
<name>A0A5D0NVB3_9ACTN</name>
<dbReference type="Pfam" id="PF12680">
    <property type="entry name" value="SnoaL_2"/>
    <property type="match status" value="1"/>
</dbReference>
<evidence type="ECO:0000259" key="1">
    <source>
        <dbReference type="Pfam" id="PF12680"/>
    </source>
</evidence>
<dbReference type="AlphaFoldDB" id="A0A5D0NVB3"/>
<sequence length="147" mass="15386">MHAVNWLAPDDGHPARRAARASMSAVAAGRRADWLALFAADALVEDPVGPSFLDPAGGGHRGRAALEAFWDRFIAGVDEFRFTVADSFANGPCCANVATITTVTNGAAMTIDCVIVYTLDGAGSITSLRAHWEPERAMATLGTAAAR</sequence>
<evidence type="ECO:0000313" key="2">
    <source>
        <dbReference type="EMBL" id="TYB48128.1"/>
    </source>
</evidence>
<organism evidence="2 3">
    <name type="scientific">Actinomadura chibensis</name>
    <dbReference type="NCBI Taxonomy" id="392828"/>
    <lineage>
        <taxon>Bacteria</taxon>
        <taxon>Bacillati</taxon>
        <taxon>Actinomycetota</taxon>
        <taxon>Actinomycetes</taxon>
        <taxon>Streptosporangiales</taxon>
        <taxon>Thermomonosporaceae</taxon>
        <taxon>Actinomadura</taxon>
    </lineage>
</organism>
<protein>
    <submittedName>
        <fullName evidence="2">Nuclear transport factor 2 family protein</fullName>
    </submittedName>
</protein>
<dbReference type="Proteomes" id="UP000323380">
    <property type="component" value="Unassembled WGS sequence"/>
</dbReference>
<dbReference type="Gene3D" id="3.10.450.50">
    <property type="match status" value="1"/>
</dbReference>
<accession>A0A5D0NVB3</accession>
<gene>
    <name evidence="2" type="ORF">FXF69_02575</name>
</gene>